<organism evidence="6 7">
    <name type="scientific">Filobasidium floriforme</name>
    <dbReference type="NCBI Taxonomy" id="5210"/>
    <lineage>
        <taxon>Eukaryota</taxon>
        <taxon>Fungi</taxon>
        <taxon>Dikarya</taxon>
        <taxon>Basidiomycota</taxon>
        <taxon>Agaricomycotina</taxon>
        <taxon>Tremellomycetes</taxon>
        <taxon>Filobasidiales</taxon>
        <taxon>Filobasidiaceae</taxon>
        <taxon>Filobasidium</taxon>
    </lineage>
</organism>
<dbReference type="InterPro" id="IPR000719">
    <property type="entry name" value="Prot_kinase_dom"/>
</dbReference>
<feature type="region of interest" description="Disordered" evidence="4">
    <location>
        <begin position="638"/>
        <end position="904"/>
    </location>
</feature>
<feature type="compositionally biased region" description="Polar residues" evidence="4">
    <location>
        <begin position="1234"/>
        <end position="1243"/>
    </location>
</feature>
<evidence type="ECO:0000259" key="5">
    <source>
        <dbReference type="PROSITE" id="PS50011"/>
    </source>
</evidence>
<dbReference type="EMBL" id="JABELV010000096">
    <property type="protein sequence ID" value="KAG7531268.1"/>
    <property type="molecule type" value="Genomic_DNA"/>
</dbReference>
<keyword evidence="1 3" id="KW-0547">Nucleotide-binding</keyword>
<keyword evidence="2 3" id="KW-0067">ATP-binding</keyword>
<feature type="compositionally biased region" description="Pro residues" evidence="4">
    <location>
        <begin position="645"/>
        <end position="654"/>
    </location>
</feature>
<dbReference type="GO" id="GO:0005737">
    <property type="term" value="C:cytoplasm"/>
    <property type="evidence" value="ECO:0007669"/>
    <property type="project" value="TreeGrafter"/>
</dbReference>
<evidence type="ECO:0000313" key="6">
    <source>
        <dbReference type="EMBL" id="KAG7531268.1"/>
    </source>
</evidence>
<evidence type="ECO:0000256" key="4">
    <source>
        <dbReference type="SAM" id="MobiDB-lite"/>
    </source>
</evidence>
<feature type="compositionally biased region" description="Polar residues" evidence="4">
    <location>
        <begin position="675"/>
        <end position="690"/>
    </location>
</feature>
<accession>A0A8K0JJE0</accession>
<feature type="compositionally biased region" description="Polar residues" evidence="4">
    <location>
        <begin position="1032"/>
        <end position="1049"/>
    </location>
</feature>
<feature type="compositionally biased region" description="Low complexity" evidence="4">
    <location>
        <begin position="1249"/>
        <end position="1278"/>
    </location>
</feature>
<feature type="compositionally biased region" description="Low complexity" evidence="4">
    <location>
        <begin position="421"/>
        <end position="432"/>
    </location>
</feature>
<feature type="compositionally biased region" description="Polar residues" evidence="4">
    <location>
        <begin position="1216"/>
        <end position="1226"/>
    </location>
</feature>
<reference evidence="6" key="1">
    <citation type="submission" date="2020-04" db="EMBL/GenBank/DDBJ databases">
        <title>Analysis of mating type loci in Filobasidium floriforme.</title>
        <authorList>
            <person name="Nowrousian M."/>
        </authorList>
    </citation>
    <scope>NUCLEOTIDE SEQUENCE</scope>
    <source>
        <strain evidence="6">CBS 6242</strain>
    </source>
</reference>
<name>A0A8K0JJE0_9TREE</name>
<dbReference type="GO" id="GO:0035556">
    <property type="term" value="P:intracellular signal transduction"/>
    <property type="evidence" value="ECO:0007669"/>
    <property type="project" value="TreeGrafter"/>
</dbReference>
<evidence type="ECO:0000313" key="7">
    <source>
        <dbReference type="Proteomes" id="UP000812966"/>
    </source>
</evidence>
<dbReference type="PANTHER" id="PTHR24346:SF110">
    <property type="entry name" value="NON-SPECIFIC SERINE_THREONINE PROTEIN KINASE"/>
    <property type="match status" value="1"/>
</dbReference>
<dbReference type="Pfam" id="PF00069">
    <property type="entry name" value="Pkinase"/>
    <property type="match status" value="1"/>
</dbReference>
<dbReference type="OrthoDB" id="504170at2759"/>
<feature type="region of interest" description="Disordered" evidence="4">
    <location>
        <begin position="396"/>
        <end position="438"/>
    </location>
</feature>
<dbReference type="GO" id="GO:0005524">
    <property type="term" value="F:ATP binding"/>
    <property type="evidence" value="ECO:0007669"/>
    <property type="project" value="UniProtKB-UniRule"/>
</dbReference>
<evidence type="ECO:0000256" key="2">
    <source>
        <dbReference type="ARBA" id="ARBA00022840"/>
    </source>
</evidence>
<dbReference type="SMART" id="SM00220">
    <property type="entry name" value="S_TKc"/>
    <property type="match status" value="1"/>
</dbReference>
<dbReference type="PANTHER" id="PTHR24346">
    <property type="entry name" value="MAP/MICROTUBULE AFFINITY-REGULATING KINASE"/>
    <property type="match status" value="1"/>
</dbReference>
<feature type="compositionally biased region" description="Low complexity" evidence="4">
    <location>
        <begin position="1058"/>
        <end position="1072"/>
    </location>
</feature>
<protein>
    <recommendedName>
        <fullName evidence="5">Protein kinase domain-containing protein</fullName>
    </recommendedName>
</protein>
<feature type="binding site" evidence="3">
    <location>
        <position position="78"/>
    </location>
    <ligand>
        <name>ATP</name>
        <dbReference type="ChEBI" id="CHEBI:30616"/>
    </ligand>
</feature>
<gene>
    <name evidence="6" type="ORF">FFLO_04510</name>
</gene>
<feature type="region of interest" description="Disordered" evidence="4">
    <location>
        <begin position="1171"/>
        <end position="1311"/>
    </location>
</feature>
<feature type="compositionally biased region" description="Low complexity" evidence="4">
    <location>
        <begin position="1012"/>
        <end position="1022"/>
    </location>
</feature>
<dbReference type="CDD" id="cd14003">
    <property type="entry name" value="STKc_AMPK-like"/>
    <property type="match status" value="1"/>
</dbReference>
<dbReference type="PROSITE" id="PS00107">
    <property type="entry name" value="PROTEIN_KINASE_ATP"/>
    <property type="match status" value="1"/>
</dbReference>
<evidence type="ECO:0000256" key="3">
    <source>
        <dbReference type="PROSITE-ProRule" id="PRU10141"/>
    </source>
</evidence>
<dbReference type="InterPro" id="IPR011009">
    <property type="entry name" value="Kinase-like_dom_sf"/>
</dbReference>
<dbReference type="Gene3D" id="1.10.510.10">
    <property type="entry name" value="Transferase(Phosphotransferase) domain 1"/>
    <property type="match status" value="1"/>
</dbReference>
<dbReference type="InterPro" id="IPR017441">
    <property type="entry name" value="Protein_kinase_ATP_BS"/>
</dbReference>
<dbReference type="FunFam" id="3.30.200.20:FF:000042">
    <property type="entry name" value="Aurora kinase A"/>
    <property type="match status" value="1"/>
</dbReference>
<feature type="region of interest" description="Disordered" evidence="4">
    <location>
        <begin position="917"/>
        <end position="1129"/>
    </location>
</feature>
<feature type="compositionally biased region" description="Low complexity" evidence="4">
    <location>
        <begin position="1094"/>
        <end position="1116"/>
    </location>
</feature>
<dbReference type="SUPFAM" id="SSF56112">
    <property type="entry name" value="Protein kinase-like (PK-like)"/>
    <property type="match status" value="1"/>
</dbReference>
<feature type="compositionally biased region" description="Basic and acidic residues" evidence="4">
    <location>
        <begin position="812"/>
        <end position="832"/>
    </location>
</feature>
<dbReference type="PROSITE" id="PS50011">
    <property type="entry name" value="PROTEIN_KINASE_DOM"/>
    <property type="match status" value="1"/>
</dbReference>
<dbReference type="FunFam" id="1.10.510.10:FF:000571">
    <property type="entry name" value="Maternal embryonic leucine zipper kinase"/>
    <property type="match status" value="1"/>
</dbReference>
<keyword evidence="7" id="KW-1185">Reference proteome</keyword>
<dbReference type="Proteomes" id="UP000812966">
    <property type="component" value="Unassembled WGS sequence"/>
</dbReference>
<dbReference type="GO" id="GO:0004674">
    <property type="term" value="F:protein serine/threonine kinase activity"/>
    <property type="evidence" value="ECO:0007669"/>
    <property type="project" value="TreeGrafter"/>
</dbReference>
<feature type="compositionally biased region" description="Low complexity" evidence="4">
    <location>
        <begin position="972"/>
        <end position="986"/>
    </location>
</feature>
<comment type="caution">
    <text evidence="6">The sequence shown here is derived from an EMBL/GenBank/DDBJ whole genome shotgun (WGS) entry which is preliminary data.</text>
</comment>
<sequence length="1311" mass="141690">MATHRRTGAPTHNRTNSAQINQRAQLANAYQELGKELGSEKLKVVGSYTLGRVIGEGSYGAVYIATHRLTGTRCAVKKIPKSMTGQLTREIHHHRSLHHRHILQLYEIIATESHIWLVSELCTGGELFDYLVERGRLLEGEARRIFGELTVAVGTIHRKGTVHRDLKLENVFLNGFCGVKLGDLGFAREWSRGSKLLDTFCGTTGYASPEMLQGHKYAGEEADIWSLGIILYTLLCGGLPFDDDDEDTMKSLIVKGEYEEPEWLSDEAKDLIQSILKLEPTSRLSIEGILSHPWFSKRIVDLPADALQNGQSGAGAVTPFLNTPETNPTGMTSYFSDTLSTPLPAVNQHRIGGQAGLSPLSSPKLEATKMTAPPPTNNLQGYKYPTSKLATEAIPIRSSDGEGDASDTSAETRTSSDEGHTSTSSTTAPTTAEGDETVDAFDTNKAATEAMSMDSFNDVYMLSNESQSTIKKSPAPSVTFAKPSVHILEKQPEEDELGVSDGPDSRRHSAISFDEHGYHMAVHSRTPARTKRRSVSSSVASECRPSMFHSSSFSTSALPIVDYLGQLAEASPVFFSTIDEKELLRSLELLGFDVGQMKHSVTSDACDSSAATWWMLRAKQQQKEEYERYQLEGLPVVTEVEHPPRPATAPPVPVPSGERHVQPPQQSATADVFTSEATRASVTPDHTTQIRPIELGPPIRSSSDARRPSLATDNKAVTTLGLPSHLHQQSVPSEEPERSGSSRSVPISMGHQVPNSSPPLVMEPLKPADESSTAASSPGSPSRRAEAGKVRSSSISMLQRATSALSTGLVRKKSEEKLLDEASAKDAGDVKKSPTKLIKTPPLGRRKDSLEASQTLSDDNHETLGNGSGPVIPPSSSYGTLSGSTISLNDSPSTSKAPKNGKRESLLMTFRSWWNEDRKKRKRNNGGAGPVIQHHGLSHTPSLRSQHMHAVKRTTIVQRRSPADSRPHIGSRRSSSVNSRRSSVTSLHMPLMELPAGSPMDPYTLLRRQSSRRSTGSRTPTSEFGEFGGGSRPTSVRSMQLHGSASQRTLHGKAQSISSTGSRTPTRSPGGRVSHYRNVSASSARSRARGGPHNRSASTATNASNRSGGSSRRSSGMPDDRIGEDGNDYESDDMLVHAWRKRSVEDRLAHPTQLIAKRTRSPLASQFILSHMGKPRPMPPIRDVFADKGKNVDGQGEEDWTSDEDEGGQFAGGLGQSSTSSGNPSGATIHDSPLQKSSGSFSSMPMAFSRGSTRSGSSSKTTDTKQKSSTSTSSSSSGLVVEQSTDSRARGRGVMPTNRPADITEEEEPEE</sequence>
<evidence type="ECO:0000256" key="1">
    <source>
        <dbReference type="ARBA" id="ARBA00022741"/>
    </source>
</evidence>
<feature type="region of interest" description="Disordered" evidence="4">
    <location>
        <begin position="345"/>
        <end position="383"/>
    </location>
</feature>
<proteinExistence type="predicted"/>
<feature type="compositionally biased region" description="Polar residues" evidence="4">
    <location>
        <begin position="874"/>
        <end position="897"/>
    </location>
</feature>
<feature type="compositionally biased region" description="Polar residues" evidence="4">
    <location>
        <begin position="791"/>
        <end position="806"/>
    </location>
</feature>
<feature type="compositionally biased region" description="Low complexity" evidence="4">
    <location>
        <begin position="770"/>
        <end position="782"/>
    </location>
</feature>
<feature type="compositionally biased region" description="Acidic residues" evidence="4">
    <location>
        <begin position="1195"/>
        <end position="1207"/>
    </location>
</feature>
<feature type="domain" description="Protein kinase" evidence="5">
    <location>
        <begin position="48"/>
        <end position="295"/>
    </location>
</feature>